<dbReference type="InterPro" id="IPR000197">
    <property type="entry name" value="Znf_TAZ"/>
</dbReference>
<dbReference type="GO" id="GO:0042542">
    <property type="term" value="P:response to hydrogen peroxide"/>
    <property type="evidence" value="ECO:0007669"/>
    <property type="project" value="UniProtKB-ARBA"/>
</dbReference>
<dbReference type="GO" id="GO:0009751">
    <property type="term" value="P:response to salicylic acid"/>
    <property type="evidence" value="ECO:0007669"/>
    <property type="project" value="UniProtKB-ARBA"/>
</dbReference>
<dbReference type="Gene3D" id="1.25.40.420">
    <property type="match status" value="1"/>
</dbReference>
<dbReference type="Gene3D" id="1.20.1020.10">
    <property type="entry name" value="TAZ domain"/>
    <property type="match status" value="1"/>
</dbReference>
<dbReference type="Gene3D" id="3.30.710.10">
    <property type="entry name" value="Potassium Channel Kv1.1, Chain A"/>
    <property type="match status" value="1"/>
</dbReference>
<dbReference type="SUPFAM" id="SSF57933">
    <property type="entry name" value="TAZ domain"/>
    <property type="match status" value="1"/>
</dbReference>
<organism evidence="6">
    <name type="scientific">Aegilops tauschii</name>
    <name type="common">Tausch's goatgrass</name>
    <name type="synonym">Aegilops squarrosa</name>
    <dbReference type="NCBI Taxonomy" id="37682"/>
    <lineage>
        <taxon>Eukaryota</taxon>
        <taxon>Viridiplantae</taxon>
        <taxon>Streptophyta</taxon>
        <taxon>Embryophyta</taxon>
        <taxon>Tracheophyta</taxon>
        <taxon>Spermatophyta</taxon>
        <taxon>Magnoliopsida</taxon>
        <taxon>Liliopsida</taxon>
        <taxon>Poales</taxon>
        <taxon>Poaceae</taxon>
        <taxon>BOP clade</taxon>
        <taxon>Pooideae</taxon>
        <taxon>Triticodae</taxon>
        <taxon>Triticeae</taxon>
        <taxon>Triticinae</taxon>
        <taxon>Aegilops</taxon>
    </lineage>
</organism>
<evidence type="ECO:0000256" key="2">
    <source>
        <dbReference type="ARBA" id="ARBA00022723"/>
    </source>
</evidence>
<dbReference type="GO" id="GO:0008270">
    <property type="term" value="F:zinc ion binding"/>
    <property type="evidence" value="ECO:0007669"/>
    <property type="project" value="UniProtKB-KW"/>
</dbReference>
<dbReference type="FunFam" id="1.25.40.420:FF:000012">
    <property type="entry name" value="BTB/POZ and TAZ domain-containing protein 2"/>
    <property type="match status" value="1"/>
</dbReference>
<dbReference type="AlphaFoldDB" id="M8BF24"/>
<dbReference type="GO" id="GO:0005634">
    <property type="term" value="C:nucleus"/>
    <property type="evidence" value="ECO:0007669"/>
    <property type="project" value="TreeGrafter"/>
</dbReference>
<evidence type="ECO:0000256" key="1">
    <source>
        <dbReference type="ARBA" id="ARBA00004906"/>
    </source>
</evidence>
<keyword evidence="2" id="KW-0479">Metal-binding</keyword>
<proteinExistence type="predicted"/>
<accession>M8BF24</accession>
<dbReference type="InterPro" id="IPR035898">
    <property type="entry name" value="TAZ_dom_sf"/>
</dbReference>
<dbReference type="PANTHER" id="PTHR46287:SF4">
    <property type="entry name" value="BTB_POZ AND TAZ DOMAIN-CONTAINING PROTEIN 2"/>
    <property type="match status" value="1"/>
</dbReference>
<dbReference type="GO" id="GO:0006355">
    <property type="term" value="P:regulation of DNA-templated transcription"/>
    <property type="evidence" value="ECO:0007669"/>
    <property type="project" value="UniProtKB-ARBA"/>
</dbReference>
<evidence type="ECO:0000256" key="5">
    <source>
        <dbReference type="ARBA" id="ARBA00022833"/>
    </source>
</evidence>
<dbReference type="Pfam" id="PF02135">
    <property type="entry name" value="zf-TAZ"/>
    <property type="match status" value="1"/>
</dbReference>
<dbReference type="InterPro" id="IPR011333">
    <property type="entry name" value="SKP1/BTB/POZ_sf"/>
</dbReference>
<dbReference type="SMART" id="SM00551">
    <property type="entry name" value="ZnF_TAZ"/>
    <property type="match status" value="1"/>
</dbReference>
<dbReference type="CDD" id="cd14733">
    <property type="entry name" value="BACK"/>
    <property type="match status" value="1"/>
</dbReference>
<evidence type="ECO:0000313" key="6">
    <source>
        <dbReference type="EnsemblPlants" id="EMT05323"/>
    </source>
</evidence>
<dbReference type="GO" id="GO:0009725">
    <property type="term" value="P:response to hormone"/>
    <property type="evidence" value="ECO:0007669"/>
    <property type="project" value="UniProtKB-ARBA"/>
</dbReference>
<sequence length="371" mass="41003">MPEAPARAAAGGGASAPLVTSSGGRKIAAHSSVLSSEKSSSEGDIYSCFFVGIIYQASASPVLETILERRLQRVKESGKGGRAVVRIRGVTDDVAAAFVRLLYAGSRRGEGEVEEDVEKYAEQLLVLAHAYRVPWLKLWCQEAIGSRLTPGTVVDALQLADLCDAPQLHLRCMRLLAKEFRAVERTEAWRFLRDNDPWQELDVLRQLHDADMRRRKWRRKRAEQKVYMELSDAMDILRHICTEGCTEVGPVGQAPTKSPCPAYATCRGLQLLIRHFSLCKSRASCPRCQRMWQLLRLHAALCRVPDGHCNTPLCTQFKLKEQQKEAVSASVAAKAGDGSDGRWGLLVKKVKAVSVMSSLGKRSSPSQCCRA</sequence>
<dbReference type="PANTHER" id="PTHR46287">
    <property type="entry name" value="BTB/POZ AND TAZ DOMAIN-CONTAINING PROTEIN 3-RELATED"/>
    <property type="match status" value="1"/>
</dbReference>
<name>M8BF24_AEGTA</name>
<comment type="pathway">
    <text evidence="1">Protein modification; protein ubiquitination.</text>
</comment>
<keyword evidence="3" id="KW-0863">Zinc-finger</keyword>
<keyword evidence="5" id="KW-0862">Zinc</keyword>
<evidence type="ECO:0000256" key="4">
    <source>
        <dbReference type="ARBA" id="ARBA00022786"/>
    </source>
</evidence>
<dbReference type="InterPro" id="IPR044513">
    <property type="entry name" value="BT1/2/3/4/5"/>
</dbReference>
<keyword evidence="4" id="KW-0833">Ubl conjugation pathway</keyword>
<protein>
    <submittedName>
        <fullName evidence="6">Histone acetyltransferase HAC12</fullName>
    </submittedName>
</protein>
<evidence type="ECO:0000256" key="3">
    <source>
        <dbReference type="ARBA" id="ARBA00022771"/>
    </source>
</evidence>
<dbReference type="EnsemblPlants" id="EMT05323">
    <property type="protein sequence ID" value="EMT05323"/>
    <property type="gene ID" value="F775_13133"/>
</dbReference>
<dbReference type="GO" id="GO:0005516">
    <property type="term" value="F:calmodulin binding"/>
    <property type="evidence" value="ECO:0007669"/>
    <property type="project" value="UniProtKB-ARBA"/>
</dbReference>
<reference evidence="6" key="1">
    <citation type="submission" date="2015-06" db="UniProtKB">
        <authorList>
            <consortium name="EnsemblPlants"/>
        </authorList>
    </citation>
    <scope>IDENTIFICATION</scope>
</reference>